<protein>
    <recommendedName>
        <fullName evidence="1">DUF4817 domain-containing protein</fullName>
    </recommendedName>
</protein>
<accession>A0A4C1TJ95</accession>
<organism evidence="2 3">
    <name type="scientific">Eumeta variegata</name>
    <name type="common">Bagworm moth</name>
    <name type="synonym">Eumeta japonica</name>
    <dbReference type="NCBI Taxonomy" id="151549"/>
    <lineage>
        <taxon>Eukaryota</taxon>
        <taxon>Metazoa</taxon>
        <taxon>Ecdysozoa</taxon>
        <taxon>Arthropoda</taxon>
        <taxon>Hexapoda</taxon>
        <taxon>Insecta</taxon>
        <taxon>Pterygota</taxon>
        <taxon>Neoptera</taxon>
        <taxon>Endopterygota</taxon>
        <taxon>Lepidoptera</taxon>
        <taxon>Glossata</taxon>
        <taxon>Ditrysia</taxon>
        <taxon>Tineoidea</taxon>
        <taxon>Psychidae</taxon>
        <taxon>Oiketicinae</taxon>
        <taxon>Eumeta</taxon>
    </lineage>
</organism>
<name>A0A4C1TJ95_EUMVA</name>
<evidence type="ECO:0000259" key="1">
    <source>
        <dbReference type="Pfam" id="PF16087"/>
    </source>
</evidence>
<evidence type="ECO:0000313" key="2">
    <source>
        <dbReference type="EMBL" id="GBP14154.1"/>
    </source>
</evidence>
<evidence type="ECO:0000313" key="3">
    <source>
        <dbReference type="Proteomes" id="UP000299102"/>
    </source>
</evidence>
<reference evidence="2 3" key="1">
    <citation type="journal article" date="2019" name="Commun. Biol.">
        <title>The bagworm genome reveals a unique fibroin gene that provides high tensile strength.</title>
        <authorList>
            <person name="Kono N."/>
            <person name="Nakamura H."/>
            <person name="Ohtoshi R."/>
            <person name="Tomita M."/>
            <person name="Numata K."/>
            <person name="Arakawa K."/>
        </authorList>
    </citation>
    <scope>NUCLEOTIDE SEQUENCE [LARGE SCALE GENOMIC DNA]</scope>
</reference>
<dbReference type="EMBL" id="BGZK01000061">
    <property type="protein sequence ID" value="GBP14154.1"/>
    <property type="molecule type" value="Genomic_DNA"/>
</dbReference>
<keyword evidence="3" id="KW-1185">Reference proteome</keyword>
<dbReference type="AlphaFoldDB" id="A0A4C1TJ95"/>
<comment type="caution">
    <text evidence="2">The sequence shown here is derived from an EMBL/GenBank/DDBJ whole genome shotgun (WGS) entry which is preliminary data.</text>
</comment>
<dbReference type="InterPro" id="IPR032135">
    <property type="entry name" value="DUF4817"/>
</dbReference>
<gene>
    <name evidence="2" type="ORF">EVAR_102819_1</name>
</gene>
<sequence length="120" mass="13677">MASFSAQEYGEMIMCYGEARGNAREALRIYVERYPDRRHPSDSRIITTWKATSCARTPRQPPGTSRMRKHLPQRINLRCAPVWENRTQVRGGGRSTTRCAARPRDLKMVAIHCVGGDKTN</sequence>
<dbReference type="OrthoDB" id="9971063at2759"/>
<proteinExistence type="predicted"/>
<feature type="domain" description="DUF4817" evidence="1">
    <location>
        <begin position="6"/>
        <end position="45"/>
    </location>
</feature>
<dbReference type="Pfam" id="PF16087">
    <property type="entry name" value="DUF4817"/>
    <property type="match status" value="1"/>
</dbReference>
<dbReference type="Proteomes" id="UP000299102">
    <property type="component" value="Unassembled WGS sequence"/>
</dbReference>